<gene>
    <name evidence="2" type="ORF">GSI_13151</name>
</gene>
<sequence length="357" mass="38203">MSSQSLPGGTQPTIVRSPTILPYAQYCHSWSIYDSAATPVPVDQQSATTASARVVPRQASHPPLVSTIAHEQCVALAHDPVHSQPPMGQRAATASPRPRPELTYIAGEASTAQLTSSATSPQSTWSENPHVSAVTPSTHVAPEHKPAHPAAQGSIWSEDDFIEVYQAFFLPRRIDNPDSKASASGPKPTPRDSPNVTMRQANGGLEPKGYATTPTLTDSVIPTTGSGTDEQRPHDVSSTQFGGSEYLDWSIPCMVIEPIDPQRLTELEAAVIAGYADTLYLQAILPSTLPEAIYVNMHSSPLVWQTSHSKLAETPQCPRLALTADSVPSTPATARCRSPTSAQTSRRDKYTANARSL</sequence>
<name>A0A2G8RUS0_9APHY</name>
<feature type="region of interest" description="Disordered" evidence="1">
    <location>
        <begin position="112"/>
        <end position="153"/>
    </location>
</feature>
<comment type="caution">
    <text evidence="2">The sequence shown here is derived from an EMBL/GenBank/DDBJ whole genome shotgun (WGS) entry which is preliminary data.</text>
</comment>
<evidence type="ECO:0000256" key="1">
    <source>
        <dbReference type="SAM" id="MobiDB-lite"/>
    </source>
</evidence>
<feature type="compositionally biased region" description="Polar residues" evidence="1">
    <location>
        <begin position="125"/>
        <end position="138"/>
    </location>
</feature>
<protein>
    <submittedName>
        <fullName evidence="2">Uncharacterized protein</fullName>
    </submittedName>
</protein>
<keyword evidence="3" id="KW-1185">Reference proteome</keyword>
<reference evidence="2 3" key="1">
    <citation type="journal article" date="2015" name="Sci. Rep.">
        <title>Chromosome-level genome map provides insights into diverse defense mechanisms in the medicinal fungus Ganoderma sinense.</title>
        <authorList>
            <person name="Zhu Y."/>
            <person name="Xu J."/>
            <person name="Sun C."/>
            <person name="Zhou S."/>
            <person name="Xu H."/>
            <person name="Nelson D.R."/>
            <person name="Qian J."/>
            <person name="Song J."/>
            <person name="Luo H."/>
            <person name="Xiang L."/>
            <person name="Li Y."/>
            <person name="Xu Z."/>
            <person name="Ji A."/>
            <person name="Wang L."/>
            <person name="Lu S."/>
            <person name="Hayward A."/>
            <person name="Sun W."/>
            <person name="Li X."/>
            <person name="Schwartz D.C."/>
            <person name="Wang Y."/>
            <person name="Chen S."/>
        </authorList>
    </citation>
    <scope>NUCLEOTIDE SEQUENCE [LARGE SCALE GENOMIC DNA]</scope>
    <source>
        <strain evidence="2 3">ZZ0214-1</strain>
    </source>
</reference>
<evidence type="ECO:0000313" key="3">
    <source>
        <dbReference type="Proteomes" id="UP000230002"/>
    </source>
</evidence>
<dbReference type="EMBL" id="AYKW01000056">
    <property type="protein sequence ID" value="PIL25262.1"/>
    <property type="molecule type" value="Genomic_DNA"/>
</dbReference>
<feature type="region of interest" description="Disordered" evidence="1">
    <location>
        <begin position="324"/>
        <end position="357"/>
    </location>
</feature>
<feature type="compositionally biased region" description="Polar residues" evidence="1">
    <location>
        <begin position="326"/>
        <end position="344"/>
    </location>
</feature>
<accession>A0A2G8RUS0</accession>
<organism evidence="2 3">
    <name type="scientific">Ganoderma sinense ZZ0214-1</name>
    <dbReference type="NCBI Taxonomy" id="1077348"/>
    <lineage>
        <taxon>Eukaryota</taxon>
        <taxon>Fungi</taxon>
        <taxon>Dikarya</taxon>
        <taxon>Basidiomycota</taxon>
        <taxon>Agaricomycotina</taxon>
        <taxon>Agaricomycetes</taxon>
        <taxon>Polyporales</taxon>
        <taxon>Polyporaceae</taxon>
        <taxon>Ganoderma</taxon>
    </lineage>
</organism>
<dbReference type="AlphaFoldDB" id="A0A2G8RUS0"/>
<proteinExistence type="predicted"/>
<feature type="region of interest" description="Disordered" evidence="1">
    <location>
        <begin position="175"/>
        <end position="217"/>
    </location>
</feature>
<dbReference type="Proteomes" id="UP000230002">
    <property type="component" value="Unassembled WGS sequence"/>
</dbReference>
<feature type="compositionally biased region" description="Low complexity" evidence="1">
    <location>
        <begin position="112"/>
        <end position="124"/>
    </location>
</feature>
<evidence type="ECO:0000313" key="2">
    <source>
        <dbReference type="EMBL" id="PIL25262.1"/>
    </source>
</evidence>